<proteinExistence type="predicted"/>
<accession>A0A5C6Q574</accession>
<protein>
    <submittedName>
        <fullName evidence="2">PEP-CTERM sorting domain-containing protein</fullName>
    </submittedName>
</protein>
<evidence type="ECO:0000256" key="1">
    <source>
        <dbReference type="SAM" id="SignalP"/>
    </source>
</evidence>
<keyword evidence="3" id="KW-1185">Reference proteome</keyword>
<feature type="chain" id="PRO_5022776321" evidence="1">
    <location>
        <begin position="23"/>
        <end position="171"/>
    </location>
</feature>
<dbReference type="Proteomes" id="UP000321822">
    <property type="component" value="Unassembled WGS sequence"/>
</dbReference>
<dbReference type="EMBL" id="VOLT01000016">
    <property type="protein sequence ID" value="TWX63972.1"/>
    <property type="molecule type" value="Genomic_DNA"/>
</dbReference>
<keyword evidence="1" id="KW-0732">Signal</keyword>
<dbReference type="OrthoDB" id="6227627at2"/>
<gene>
    <name evidence="2" type="ORF">ESZ36_21430</name>
</gene>
<comment type="caution">
    <text evidence="2">The sequence shown here is derived from an EMBL/GenBank/DDBJ whole genome shotgun (WGS) entry which is preliminary data.</text>
</comment>
<dbReference type="RefSeq" id="WP_146791655.1">
    <property type="nucleotide sequence ID" value="NZ_VOLT01000016.1"/>
</dbReference>
<name>A0A5C6Q574_9GAMM</name>
<evidence type="ECO:0000313" key="2">
    <source>
        <dbReference type="EMBL" id="TWX63972.1"/>
    </source>
</evidence>
<organism evidence="2 3">
    <name type="scientific">Colwellia demingiae</name>
    <dbReference type="NCBI Taxonomy" id="89401"/>
    <lineage>
        <taxon>Bacteria</taxon>
        <taxon>Pseudomonadati</taxon>
        <taxon>Pseudomonadota</taxon>
        <taxon>Gammaproteobacteria</taxon>
        <taxon>Alteromonadales</taxon>
        <taxon>Colwelliaceae</taxon>
        <taxon>Colwellia</taxon>
    </lineage>
</organism>
<feature type="signal peptide" evidence="1">
    <location>
        <begin position="1"/>
        <end position="22"/>
    </location>
</feature>
<dbReference type="AlphaFoldDB" id="A0A5C6Q574"/>
<evidence type="ECO:0000313" key="3">
    <source>
        <dbReference type="Proteomes" id="UP000321822"/>
    </source>
</evidence>
<reference evidence="2 3" key="1">
    <citation type="submission" date="2019-07" db="EMBL/GenBank/DDBJ databases">
        <title>Genomes of sea-ice associated Colwellia species.</title>
        <authorList>
            <person name="Bowman J.P."/>
        </authorList>
    </citation>
    <scope>NUCLEOTIDE SEQUENCE [LARGE SCALE GENOMIC DNA]</scope>
    <source>
        <strain evidence="2 3">ACAM 459</strain>
    </source>
</reference>
<sequence>MLNKLVLNALLSLSLAFSFAGAANATLISQDILDNGAVIGNVTIDTDDSFVWDAIEGISIVQDFTDFQIYGYDLTAYTFDFLSFDATYFHDDLAVGLDTLNFELTEQFGFFAWAGDIFSGFNDNVLTISDNSGVFIYSEQISLGNVTVPTPATLVLFLTALTGLAARRKNS</sequence>